<dbReference type="InterPro" id="IPR025615">
    <property type="entry name" value="TILa_dom"/>
</dbReference>
<evidence type="ECO:0000313" key="4">
    <source>
        <dbReference type="EMBL" id="NWX23054.1"/>
    </source>
</evidence>
<keyword evidence="2" id="KW-0325">Glycoprotein</keyword>
<dbReference type="AlphaFoldDB" id="A0A7K6UJZ4"/>
<accession>A0A7K6UJZ4</accession>
<dbReference type="InterPro" id="IPR001846">
    <property type="entry name" value="VWF_type-D"/>
</dbReference>
<evidence type="ECO:0000256" key="2">
    <source>
        <dbReference type="ARBA" id="ARBA00023180"/>
    </source>
</evidence>
<dbReference type="InterPro" id="IPR036084">
    <property type="entry name" value="Ser_inhib-like_sf"/>
</dbReference>
<gene>
    <name evidence="4" type="primary">Fcgbp_1</name>
    <name evidence="4" type="ORF">AEGBEN_R12483</name>
</gene>
<dbReference type="Proteomes" id="UP000559068">
    <property type="component" value="Unassembled WGS sequence"/>
</dbReference>
<dbReference type="Pfam" id="PF12714">
    <property type="entry name" value="TILa"/>
    <property type="match status" value="1"/>
</dbReference>
<dbReference type="PROSITE" id="PS51233">
    <property type="entry name" value="VWFD"/>
    <property type="match status" value="3"/>
</dbReference>
<dbReference type="SUPFAM" id="SSF57567">
    <property type="entry name" value="Serine protease inhibitors"/>
    <property type="match status" value="3"/>
</dbReference>
<protein>
    <submittedName>
        <fullName evidence="4">FCGBP protein</fullName>
    </submittedName>
</protein>
<proteinExistence type="predicted"/>
<feature type="domain" description="VWFD" evidence="3">
    <location>
        <begin position="637"/>
        <end position="814"/>
    </location>
</feature>
<feature type="domain" description="VWFD" evidence="3">
    <location>
        <begin position="252"/>
        <end position="432"/>
    </location>
</feature>
<feature type="non-terminal residue" evidence="4">
    <location>
        <position position="1017"/>
    </location>
</feature>
<evidence type="ECO:0000256" key="1">
    <source>
        <dbReference type="ARBA" id="ARBA00023157"/>
    </source>
</evidence>
<evidence type="ECO:0000313" key="5">
    <source>
        <dbReference type="Proteomes" id="UP000559068"/>
    </source>
</evidence>
<sequence>MCGNNNGDPQDDLLIPDGNVAQDVVELGRSWKVADESHSCQDDCGEDCGQCQRVQEAKYKVETSCGLLTQRQGPFERCHATIDPGVYLKNCVYDLCTSDGRQAKLCQALEAYADDCQEEGVTISDWRTPARCPLTCPKNSTYSPCGTSCPTTCNAAAVPGDCAASACVETCECQEGFALDANECVPKDNCGCVFQGLLHGPGEEFWGDLTCTKRCSCHPVSKRTMCHRRQCRSGEECGVQEGLQSCHPKSYATCSAVGATHYETFDGGKFIFQGTCIYQLAALCRKNLGLVDFLVLVQNGHHENDDVLSPIALVIVKVYDKTIVINQKHPGKVTIDNQLVNLPYHPSDRKISIYRGGLEAVVETDFGLTVTYDWQSQVTVTVPSTYGNALCGLCGNYNGNAGDEMKMRSGRVTSNPDTFGRSWKVADVSGCVERSKVKCSPGEATQQKALNLGCEIILEEHGPLGACRAHLDATTYFQNCVHDVCLFPDREDVICSIVARYAAACQAAGVTIGRWRRNDFCNVLCPSNSHYEVCSRGCSRTCSNLYAPAKCSGRCREGCACDDGFVLSGDECVPESKCGCVHQDFYYKAEETFYPTNKEQCRCRAGNAVNCQETSCPGDSEGEVIDGVFQCPSVTPATCTVTGDHSYMSFDGMALNISGTCSYVLAQTCTGDEVQPFAVKMEKDARQKEKVSGIHALSIEVYGLTLTLTREKRGDVMVNSITHHLPAVLSEGRIQVQRHGMGVILHTNFGLVVRYDLLHHVTITIQPNYQNHLCGLCGNYNGQRDDDLLLPSGQKAPNVVAFSSAWRTSDVPCSEDCSKDDCPVCTENKKKALQEPSYCGILVVPNGPFHSCHRFIDPTFYFQACLHDLCLTKGDPHVHCRSIQSYATACQDAGVVLEAWRRPSFCFLKCPANSTYSLCTNHCRESCRSLRDASSCPQTCVEGCQCDQGFVFDGSGCVPEDGCGCFVEGKYYKPNEEVLTQNCRLRCKCVPGQGVACESHSCTKDETCEIQDGVLGC</sequence>
<dbReference type="Pfam" id="PF08742">
    <property type="entry name" value="C8"/>
    <property type="match status" value="3"/>
</dbReference>
<feature type="domain" description="VWFD" evidence="3">
    <location>
        <begin position="1"/>
        <end position="41"/>
    </location>
</feature>
<dbReference type="InterPro" id="IPR050780">
    <property type="entry name" value="Mucin_vWF_Thrombospondin_sf"/>
</dbReference>
<dbReference type="SMART" id="SM00216">
    <property type="entry name" value="VWD"/>
    <property type="match status" value="2"/>
</dbReference>
<keyword evidence="5" id="KW-1185">Reference proteome</keyword>
<evidence type="ECO:0000259" key="3">
    <source>
        <dbReference type="PROSITE" id="PS51233"/>
    </source>
</evidence>
<dbReference type="SMART" id="SM00832">
    <property type="entry name" value="C8"/>
    <property type="match status" value="3"/>
</dbReference>
<reference evidence="4 5" key="1">
    <citation type="submission" date="2019-09" db="EMBL/GenBank/DDBJ databases">
        <title>Bird 10,000 Genomes (B10K) Project - Family phase.</title>
        <authorList>
            <person name="Zhang G."/>
        </authorList>
    </citation>
    <scope>NUCLEOTIDE SEQUENCE [LARGE SCALE GENOMIC DNA]</scope>
    <source>
        <strain evidence="4">B10K-DU-029-76</strain>
        <tissue evidence="4">Heart</tissue>
    </source>
</reference>
<dbReference type="EMBL" id="VZRW01012158">
    <property type="protein sequence ID" value="NWX23054.1"/>
    <property type="molecule type" value="Genomic_DNA"/>
</dbReference>
<organism evidence="4 5">
    <name type="scientific">Aegotheles bennettii</name>
    <dbReference type="NCBI Taxonomy" id="48278"/>
    <lineage>
        <taxon>Eukaryota</taxon>
        <taxon>Metazoa</taxon>
        <taxon>Chordata</taxon>
        <taxon>Craniata</taxon>
        <taxon>Vertebrata</taxon>
        <taxon>Euteleostomi</taxon>
        <taxon>Archelosauria</taxon>
        <taxon>Archosauria</taxon>
        <taxon>Dinosauria</taxon>
        <taxon>Saurischia</taxon>
        <taxon>Theropoda</taxon>
        <taxon>Coelurosauria</taxon>
        <taxon>Aves</taxon>
        <taxon>Neognathae</taxon>
        <taxon>Neoaves</taxon>
        <taxon>Strisores</taxon>
        <taxon>Caprimulgiformes</taxon>
        <taxon>Aegothelidae</taxon>
        <taxon>Aegotheles</taxon>
    </lineage>
</organism>
<name>A0A7K6UJZ4_9AVES</name>
<feature type="non-terminal residue" evidence="4">
    <location>
        <position position="1"/>
    </location>
</feature>
<dbReference type="InterPro" id="IPR014853">
    <property type="entry name" value="VWF/SSPO/ZAN-like_Cys-rich_dom"/>
</dbReference>
<comment type="caution">
    <text evidence="4">The sequence shown here is derived from an EMBL/GenBank/DDBJ whole genome shotgun (WGS) entry which is preliminary data.</text>
</comment>
<dbReference type="OrthoDB" id="3438930at2759"/>
<dbReference type="GO" id="GO:0005615">
    <property type="term" value="C:extracellular space"/>
    <property type="evidence" value="ECO:0007669"/>
    <property type="project" value="TreeGrafter"/>
</dbReference>
<dbReference type="Pfam" id="PF00094">
    <property type="entry name" value="VWD"/>
    <property type="match status" value="2"/>
</dbReference>
<dbReference type="Gene3D" id="2.10.25.10">
    <property type="entry name" value="Laminin"/>
    <property type="match status" value="3"/>
</dbReference>
<dbReference type="Pfam" id="PF01826">
    <property type="entry name" value="TIL"/>
    <property type="match status" value="3"/>
</dbReference>
<dbReference type="GO" id="GO:0031012">
    <property type="term" value="C:extracellular matrix"/>
    <property type="evidence" value="ECO:0007669"/>
    <property type="project" value="TreeGrafter"/>
</dbReference>
<dbReference type="PANTHER" id="PTHR11339:SF244">
    <property type="entry name" value="IGGFC-BINDING PROTEIN"/>
    <property type="match status" value="1"/>
</dbReference>
<dbReference type="FunFam" id="2.10.25.10:FF:000055">
    <property type="entry name" value="alpha-tectorin isoform X1"/>
    <property type="match status" value="3"/>
</dbReference>
<dbReference type="InterPro" id="IPR002919">
    <property type="entry name" value="TIL_dom"/>
</dbReference>
<keyword evidence="1" id="KW-1015">Disulfide bond</keyword>
<dbReference type="CDD" id="cd19941">
    <property type="entry name" value="TIL"/>
    <property type="match status" value="3"/>
</dbReference>
<dbReference type="PANTHER" id="PTHR11339">
    <property type="entry name" value="EXTRACELLULAR MATRIX GLYCOPROTEIN RELATED"/>
    <property type="match status" value="1"/>
</dbReference>